<evidence type="ECO:0000256" key="1">
    <source>
        <dbReference type="SAM" id="SignalP"/>
    </source>
</evidence>
<protein>
    <submittedName>
        <fullName evidence="3">ABC transporter substrate-binding protein</fullName>
    </submittedName>
</protein>
<dbReference type="Gene3D" id="3.40.50.1980">
    <property type="entry name" value="Nitrogenase molybdenum iron protein domain"/>
    <property type="match status" value="2"/>
</dbReference>
<accession>A0A368E0B0</accession>
<evidence type="ECO:0000313" key="4">
    <source>
        <dbReference type="Proteomes" id="UP000252132"/>
    </source>
</evidence>
<dbReference type="PROSITE" id="PS50983">
    <property type="entry name" value="FE_B12_PBP"/>
    <property type="match status" value="1"/>
</dbReference>
<dbReference type="Proteomes" id="UP000252132">
    <property type="component" value="Unassembled WGS sequence"/>
</dbReference>
<name>A0A368E0B0_9PROT</name>
<reference evidence="3 4" key="1">
    <citation type="journal article" date="2018" name="Microbiome">
        <title>Fine metagenomic profile of the Mediterranean stratified and mixed water columns revealed by assembly and recruitment.</title>
        <authorList>
            <person name="Haro-Moreno J.M."/>
            <person name="Lopez-Perez M."/>
            <person name="De La Torre J.R."/>
            <person name="Picazo A."/>
            <person name="Camacho A."/>
            <person name="Rodriguez-Valera F."/>
        </authorList>
    </citation>
    <scope>NUCLEOTIDE SEQUENCE [LARGE SCALE GENOMIC DNA]</scope>
    <source>
        <strain evidence="3">MED-G55</strain>
    </source>
</reference>
<dbReference type="PANTHER" id="PTHR30535:SF34">
    <property type="entry name" value="MOLYBDATE-BINDING PROTEIN MOLA"/>
    <property type="match status" value="1"/>
</dbReference>
<comment type="caution">
    <text evidence="3">The sequence shown here is derived from an EMBL/GenBank/DDBJ whole genome shotgun (WGS) entry which is preliminary data.</text>
</comment>
<organism evidence="3 4">
    <name type="scientific">PS1 clade bacterium</name>
    <dbReference type="NCBI Taxonomy" id="2175152"/>
    <lineage>
        <taxon>Bacteria</taxon>
        <taxon>Pseudomonadati</taxon>
        <taxon>Pseudomonadota</taxon>
        <taxon>Alphaproteobacteria</taxon>
        <taxon>PS1 clade</taxon>
    </lineage>
</organism>
<dbReference type="AlphaFoldDB" id="A0A368E0B0"/>
<dbReference type="SUPFAM" id="SSF53807">
    <property type="entry name" value="Helical backbone' metal receptor"/>
    <property type="match status" value="1"/>
</dbReference>
<feature type="chain" id="PRO_5016959596" evidence="1">
    <location>
        <begin position="34"/>
        <end position="308"/>
    </location>
</feature>
<sequence length="308" mass="34087">MEMPTKIMAKLKRKILMALLAVMIVFSRNTGMTDELENNESYLPRVASLNLCADAYLMAFAKPEQIVSLTQQSSDPTLSAFVDEASNFPISSGRLSDILQQHPDIIIINNYSPPPNDALMDKLGIKIVKLEASNSYQSARTEILMLGKALNRLAAARVYLAKLDKELIEAQHSEITKRPSIINYQRRSIVVGENHILDDIIQLAGARNSGRDTGRTIGPMSLENLIRLQPDYVLSISEKEKQTHISEDRGSEILSHPALEKMFGAEQHIYIPQNLTVCAGATTPKAVAHLVNSLQSSKLGAETRQIPE</sequence>
<dbReference type="InterPro" id="IPR050902">
    <property type="entry name" value="ABC_Transporter_SBP"/>
</dbReference>
<proteinExistence type="predicted"/>
<feature type="signal peptide" evidence="1">
    <location>
        <begin position="1"/>
        <end position="33"/>
    </location>
</feature>
<dbReference type="EMBL" id="QOQF01000007">
    <property type="protein sequence ID" value="RCL77532.1"/>
    <property type="molecule type" value="Genomic_DNA"/>
</dbReference>
<evidence type="ECO:0000259" key="2">
    <source>
        <dbReference type="PROSITE" id="PS50983"/>
    </source>
</evidence>
<dbReference type="InterPro" id="IPR002491">
    <property type="entry name" value="ABC_transptr_periplasmic_BD"/>
</dbReference>
<dbReference type="GO" id="GO:0071281">
    <property type="term" value="P:cellular response to iron ion"/>
    <property type="evidence" value="ECO:0007669"/>
    <property type="project" value="TreeGrafter"/>
</dbReference>
<dbReference type="PANTHER" id="PTHR30535">
    <property type="entry name" value="VITAMIN B12-BINDING PROTEIN"/>
    <property type="match status" value="1"/>
</dbReference>
<evidence type="ECO:0000313" key="3">
    <source>
        <dbReference type="EMBL" id="RCL77532.1"/>
    </source>
</evidence>
<gene>
    <name evidence="3" type="ORF">DBW69_02900</name>
</gene>
<keyword evidence="1" id="KW-0732">Signal</keyword>
<dbReference type="Pfam" id="PF01497">
    <property type="entry name" value="Peripla_BP_2"/>
    <property type="match status" value="1"/>
</dbReference>
<feature type="domain" description="Fe/B12 periplasmic-binding" evidence="2">
    <location>
        <begin position="45"/>
        <end position="298"/>
    </location>
</feature>